<dbReference type="GO" id="GO:0000287">
    <property type="term" value="F:magnesium ion binding"/>
    <property type="evidence" value="ECO:0007669"/>
    <property type="project" value="InterPro"/>
</dbReference>
<sequence>MKLITPYATDFGKSNIIIKHFPDTESYVLIPSIKSLKNKKLAIYHRLFPEPDKRIFELLLILSRVKKETKYIELFVPYLPYARQDRENKIGEAVSADVLCELLRNFGVKKLITYDCHFLSRPGKFSRAGLSIENISAGKQLLAHAKKYFGKEKFVVISPDEGASYFTESAQGHSLKKVRHESKATKNQIHARIHKMEGEVPVRGKNVCILDDIISTGGTIIRAIEHLKSRGAKKIIVGTTHGVFAGEKIAEKILKNGCTHLFVTNAIEQQNSSLAQLFIKQSI</sequence>
<dbReference type="PANTHER" id="PTHR10210">
    <property type="entry name" value="RIBOSE-PHOSPHATE DIPHOSPHOKINASE FAMILY MEMBER"/>
    <property type="match status" value="1"/>
</dbReference>
<dbReference type="Gene3D" id="3.40.50.2020">
    <property type="match status" value="2"/>
</dbReference>
<dbReference type="CDD" id="cd06223">
    <property type="entry name" value="PRTases_typeI"/>
    <property type="match status" value="1"/>
</dbReference>
<dbReference type="AlphaFoldDB" id="A0A837HSW5"/>
<dbReference type="GO" id="GO:0006015">
    <property type="term" value="P:5-phosphoribose 1-diphosphate biosynthetic process"/>
    <property type="evidence" value="ECO:0007669"/>
    <property type="project" value="TreeGrafter"/>
</dbReference>
<dbReference type="PANTHER" id="PTHR10210:SF32">
    <property type="entry name" value="RIBOSE-PHOSPHATE PYROPHOSPHOKINASE 2"/>
    <property type="match status" value="1"/>
</dbReference>
<comment type="caution">
    <text evidence="11">The sequence shown here is derived from an EMBL/GenBank/DDBJ whole genome shotgun (WGS) entry which is preliminary data.</text>
</comment>
<dbReference type="GO" id="GO:0005524">
    <property type="term" value="F:ATP binding"/>
    <property type="evidence" value="ECO:0007669"/>
    <property type="project" value="UniProtKB-KW"/>
</dbReference>
<dbReference type="GO" id="GO:0005737">
    <property type="term" value="C:cytoplasm"/>
    <property type="evidence" value="ECO:0007669"/>
    <property type="project" value="TreeGrafter"/>
</dbReference>
<evidence type="ECO:0000256" key="4">
    <source>
        <dbReference type="ARBA" id="ARBA00022741"/>
    </source>
</evidence>
<dbReference type="GO" id="GO:0006164">
    <property type="term" value="P:purine nucleotide biosynthetic process"/>
    <property type="evidence" value="ECO:0007669"/>
    <property type="project" value="TreeGrafter"/>
</dbReference>
<evidence type="ECO:0000256" key="8">
    <source>
        <dbReference type="RuleBase" id="RU004324"/>
    </source>
</evidence>
<evidence type="ECO:0000313" key="11">
    <source>
        <dbReference type="EMBL" id="KKR01978.1"/>
    </source>
</evidence>
<dbReference type="EMBL" id="LBWE01000004">
    <property type="protein sequence ID" value="KKR01978.1"/>
    <property type="molecule type" value="Genomic_DNA"/>
</dbReference>
<dbReference type="Pfam" id="PF00156">
    <property type="entry name" value="Pribosyltran"/>
    <property type="match status" value="1"/>
</dbReference>
<keyword evidence="6" id="KW-0067">ATP-binding</keyword>
<protein>
    <recommendedName>
        <fullName evidence="1">ribose-phosphate diphosphokinase</fullName>
        <ecNumber evidence="1">2.7.6.1</ecNumber>
    </recommendedName>
</protein>
<name>A0A837HSW5_9BACT</name>
<organism evidence="11 12">
    <name type="scientific">Candidatus Nomurabacteria bacterium GW2011_GWD2_39_12</name>
    <dbReference type="NCBI Taxonomy" id="1618759"/>
    <lineage>
        <taxon>Bacteria</taxon>
        <taxon>Candidatus Nomuraibacteriota</taxon>
    </lineage>
</organism>
<dbReference type="SMART" id="SM01400">
    <property type="entry name" value="Pribosyltran_N"/>
    <property type="match status" value="1"/>
</dbReference>
<dbReference type="Pfam" id="PF13793">
    <property type="entry name" value="Pribosyltran_N"/>
    <property type="match status" value="1"/>
</dbReference>
<evidence type="ECO:0000256" key="6">
    <source>
        <dbReference type="ARBA" id="ARBA00022840"/>
    </source>
</evidence>
<evidence type="ECO:0000256" key="5">
    <source>
        <dbReference type="ARBA" id="ARBA00022777"/>
    </source>
</evidence>
<keyword evidence="3 8" id="KW-0545">Nucleotide biosynthesis</keyword>
<comment type="catalytic activity">
    <reaction evidence="7">
        <text>D-ribose 5-phosphate + ATP = 5-phospho-alpha-D-ribose 1-diphosphate + AMP + H(+)</text>
        <dbReference type="Rhea" id="RHEA:15609"/>
        <dbReference type="ChEBI" id="CHEBI:15378"/>
        <dbReference type="ChEBI" id="CHEBI:30616"/>
        <dbReference type="ChEBI" id="CHEBI:58017"/>
        <dbReference type="ChEBI" id="CHEBI:78346"/>
        <dbReference type="ChEBI" id="CHEBI:456215"/>
        <dbReference type="EC" id="2.7.6.1"/>
    </reaction>
</comment>
<accession>A0A837HSW5</accession>
<dbReference type="Proteomes" id="UP000033998">
    <property type="component" value="Unassembled WGS sequence"/>
</dbReference>
<dbReference type="GO" id="GO:0016301">
    <property type="term" value="F:kinase activity"/>
    <property type="evidence" value="ECO:0007669"/>
    <property type="project" value="UniProtKB-KW"/>
</dbReference>
<dbReference type="InterPro" id="IPR005946">
    <property type="entry name" value="Rib-P_diPkinase"/>
</dbReference>
<reference evidence="11 12" key="1">
    <citation type="journal article" date="2015" name="Nature">
        <title>rRNA introns, odd ribosomes, and small enigmatic genomes across a large radiation of phyla.</title>
        <authorList>
            <person name="Brown C.T."/>
            <person name="Hug L.A."/>
            <person name="Thomas B.C."/>
            <person name="Sharon I."/>
            <person name="Castelle C.J."/>
            <person name="Singh A."/>
            <person name="Wilkins M.J."/>
            <person name="Williams K.H."/>
            <person name="Banfield J.F."/>
        </authorList>
    </citation>
    <scope>NUCLEOTIDE SEQUENCE [LARGE SCALE GENOMIC DNA]</scope>
</reference>
<evidence type="ECO:0000256" key="7">
    <source>
        <dbReference type="ARBA" id="ARBA00049535"/>
    </source>
</evidence>
<evidence type="ECO:0000256" key="3">
    <source>
        <dbReference type="ARBA" id="ARBA00022727"/>
    </source>
</evidence>
<comment type="similarity">
    <text evidence="8">Belongs to the ribose-phosphate pyrophosphokinase family.</text>
</comment>
<feature type="domain" description="Ribose-phosphate pyrophosphokinase N-terminal" evidence="10">
    <location>
        <begin position="15"/>
        <end position="107"/>
    </location>
</feature>
<dbReference type="InterPro" id="IPR029057">
    <property type="entry name" value="PRTase-like"/>
</dbReference>
<evidence type="ECO:0000313" key="12">
    <source>
        <dbReference type="Proteomes" id="UP000033998"/>
    </source>
</evidence>
<evidence type="ECO:0000259" key="9">
    <source>
        <dbReference type="Pfam" id="PF00156"/>
    </source>
</evidence>
<keyword evidence="4" id="KW-0547">Nucleotide-binding</keyword>
<feature type="domain" description="Phosphoribosyltransferase" evidence="9">
    <location>
        <begin position="174"/>
        <end position="248"/>
    </location>
</feature>
<dbReference type="SUPFAM" id="SSF53271">
    <property type="entry name" value="PRTase-like"/>
    <property type="match status" value="1"/>
</dbReference>
<proteinExistence type="inferred from homology"/>
<evidence type="ECO:0000256" key="2">
    <source>
        <dbReference type="ARBA" id="ARBA00022679"/>
    </source>
</evidence>
<dbReference type="NCBIfam" id="TIGR01251">
    <property type="entry name" value="ribP_PPkin"/>
    <property type="match status" value="1"/>
</dbReference>
<dbReference type="InterPro" id="IPR000836">
    <property type="entry name" value="PRTase_dom"/>
</dbReference>
<evidence type="ECO:0000256" key="1">
    <source>
        <dbReference type="ARBA" id="ARBA00013247"/>
    </source>
</evidence>
<gene>
    <name evidence="11" type="ORF">UT27_C0004G0049</name>
</gene>
<keyword evidence="2" id="KW-0808">Transferase</keyword>
<dbReference type="EC" id="2.7.6.1" evidence="1"/>
<dbReference type="InterPro" id="IPR029099">
    <property type="entry name" value="Pribosyltran_N"/>
</dbReference>
<evidence type="ECO:0000259" key="10">
    <source>
        <dbReference type="Pfam" id="PF13793"/>
    </source>
</evidence>
<dbReference type="GO" id="GO:0004749">
    <property type="term" value="F:ribose phosphate diphosphokinase activity"/>
    <property type="evidence" value="ECO:0007669"/>
    <property type="project" value="UniProtKB-EC"/>
</dbReference>
<dbReference type="GO" id="GO:0002189">
    <property type="term" value="C:ribose phosphate diphosphokinase complex"/>
    <property type="evidence" value="ECO:0007669"/>
    <property type="project" value="TreeGrafter"/>
</dbReference>
<keyword evidence="5 11" id="KW-0418">Kinase</keyword>